<dbReference type="Proteomes" id="UP001196413">
    <property type="component" value="Unassembled WGS sequence"/>
</dbReference>
<sequence length="125" mass="14008">MERNLSTLDVAEHRDLIDGSVDAQQANLNTAPVMGEWTKDVRAPTLLPFDDSSTGGYTFKTISYYSIGTNHTSSGPVADSVVMDLTDELSNEGKHFCTDIWYISVSPAEKLLQKKHILEWRMQKE</sequence>
<proteinExistence type="predicted"/>
<comment type="caution">
    <text evidence="1">The sequence shown here is derived from an EMBL/GenBank/DDBJ whole genome shotgun (WGS) entry which is preliminary data.</text>
</comment>
<keyword evidence="2" id="KW-1185">Reference proteome</keyword>
<organism evidence="1 2">
    <name type="scientific">Parelaphostrongylus tenuis</name>
    <name type="common">Meningeal worm</name>
    <dbReference type="NCBI Taxonomy" id="148309"/>
    <lineage>
        <taxon>Eukaryota</taxon>
        <taxon>Metazoa</taxon>
        <taxon>Ecdysozoa</taxon>
        <taxon>Nematoda</taxon>
        <taxon>Chromadorea</taxon>
        <taxon>Rhabditida</taxon>
        <taxon>Rhabditina</taxon>
        <taxon>Rhabditomorpha</taxon>
        <taxon>Strongyloidea</taxon>
        <taxon>Metastrongylidae</taxon>
        <taxon>Parelaphostrongylus</taxon>
    </lineage>
</organism>
<evidence type="ECO:0000313" key="2">
    <source>
        <dbReference type="Proteomes" id="UP001196413"/>
    </source>
</evidence>
<name>A0AAD5MK17_PARTN</name>
<protein>
    <submittedName>
        <fullName evidence="1">Uncharacterized protein</fullName>
    </submittedName>
</protein>
<dbReference type="AlphaFoldDB" id="A0AAD5MK17"/>
<gene>
    <name evidence="1" type="ORF">KIN20_015714</name>
</gene>
<dbReference type="EMBL" id="JAHQIW010003177">
    <property type="protein sequence ID" value="KAJ1357543.1"/>
    <property type="molecule type" value="Genomic_DNA"/>
</dbReference>
<evidence type="ECO:0000313" key="1">
    <source>
        <dbReference type="EMBL" id="KAJ1357543.1"/>
    </source>
</evidence>
<reference evidence="1" key="1">
    <citation type="submission" date="2021-06" db="EMBL/GenBank/DDBJ databases">
        <title>Parelaphostrongylus tenuis whole genome reference sequence.</title>
        <authorList>
            <person name="Garwood T.J."/>
            <person name="Larsen P.A."/>
            <person name="Fountain-Jones N.M."/>
            <person name="Garbe J.R."/>
            <person name="Macchietto M.G."/>
            <person name="Kania S.A."/>
            <person name="Gerhold R.W."/>
            <person name="Richards J.E."/>
            <person name="Wolf T.M."/>
        </authorList>
    </citation>
    <scope>NUCLEOTIDE SEQUENCE</scope>
    <source>
        <strain evidence="1">MNPRO001-30</strain>
        <tissue evidence="1">Meninges</tissue>
    </source>
</reference>
<accession>A0AAD5MK17</accession>